<dbReference type="PANTHER" id="PTHR21451:SF19">
    <property type="entry name" value="ACTIVATED IN BLOCKED UNFOLDED PROTEIN RESPONSE"/>
    <property type="match status" value="1"/>
</dbReference>
<sequence length="247" mass="27549">MGAFRSPTVEEDVDVAALSLKDVGDDNEPHHNDTLERFFDNLYKNHPMKQAKAVSRDERRANGYISTTLTYGEIEFRHFRAVFERILKEHDVLAKPGGVFLDIGCGSGRPIFAAALLHDFDACVGYEILDGLTQVALDVASIWQHEKKSLNALKRRTRIVIEHEDATALEWPLADFVFCNSTCFDTRLMRAITKQAVASLKKGGVIVTATNPLVLVDNADVAALALVHKCKMQESWGDATLFVYKRA</sequence>
<dbReference type="EMBL" id="VJMH01005106">
    <property type="protein sequence ID" value="KAF0700920.1"/>
    <property type="molecule type" value="Genomic_DNA"/>
</dbReference>
<organism evidence="8 9">
    <name type="scientific">Aphanomyces stellatus</name>
    <dbReference type="NCBI Taxonomy" id="120398"/>
    <lineage>
        <taxon>Eukaryota</taxon>
        <taxon>Sar</taxon>
        <taxon>Stramenopiles</taxon>
        <taxon>Oomycota</taxon>
        <taxon>Saprolegniomycetes</taxon>
        <taxon>Saprolegniales</taxon>
        <taxon>Verrucalvaceae</taxon>
        <taxon>Aphanomyces</taxon>
    </lineage>
</organism>
<feature type="domain" description="DOT1" evidence="6">
    <location>
        <begin position="54"/>
        <end position="211"/>
    </location>
</feature>
<evidence type="ECO:0000313" key="9">
    <source>
        <dbReference type="Proteomes" id="UP000332933"/>
    </source>
</evidence>
<evidence type="ECO:0000256" key="1">
    <source>
        <dbReference type="ARBA" id="ARBA00012190"/>
    </source>
</evidence>
<proteinExistence type="predicted"/>
<dbReference type="GO" id="GO:0051726">
    <property type="term" value="P:regulation of cell cycle"/>
    <property type="evidence" value="ECO:0007669"/>
    <property type="project" value="InterPro"/>
</dbReference>
<dbReference type="Gene3D" id="3.40.50.150">
    <property type="entry name" value="Vaccinia Virus protein VP39"/>
    <property type="match status" value="1"/>
</dbReference>
<dbReference type="InterPro" id="IPR025789">
    <property type="entry name" value="DOT1_dom"/>
</dbReference>
<dbReference type="InterPro" id="IPR029063">
    <property type="entry name" value="SAM-dependent_MTases_sf"/>
</dbReference>
<accession>A0A485KKN3</accession>
<evidence type="ECO:0000256" key="5">
    <source>
        <dbReference type="ARBA" id="ARBA00047770"/>
    </source>
</evidence>
<evidence type="ECO:0000259" key="6">
    <source>
        <dbReference type="Pfam" id="PF08123"/>
    </source>
</evidence>
<dbReference type="Proteomes" id="UP000332933">
    <property type="component" value="Unassembled WGS sequence"/>
</dbReference>
<evidence type="ECO:0000313" key="8">
    <source>
        <dbReference type="EMBL" id="VFT85454.1"/>
    </source>
</evidence>
<comment type="catalytic activity">
    <reaction evidence="5">
        <text>L-lysyl(79)-[histone H3] + 3 S-adenosyl-L-methionine = N(6),N(6),N(6)-trimethyl-L-lysyl(79)-[histone H3] + 3 S-adenosyl-L-homocysteine + 3 H(+)</text>
        <dbReference type="Rhea" id="RHEA:60328"/>
        <dbReference type="Rhea" id="RHEA-COMP:15549"/>
        <dbReference type="Rhea" id="RHEA-COMP:15552"/>
        <dbReference type="ChEBI" id="CHEBI:15378"/>
        <dbReference type="ChEBI" id="CHEBI:29969"/>
        <dbReference type="ChEBI" id="CHEBI:57856"/>
        <dbReference type="ChEBI" id="CHEBI:59789"/>
        <dbReference type="ChEBI" id="CHEBI:61961"/>
        <dbReference type="EC" id="2.1.1.360"/>
    </reaction>
</comment>
<dbReference type="CDD" id="cd02440">
    <property type="entry name" value="AdoMet_MTases"/>
    <property type="match status" value="1"/>
</dbReference>
<dbReference type="OrthoDB" id="443402at2759"/>
<dbReference type="InterPro" id="IPR030445">
    <property type="entry name" value="H3-K79_meTrfase"/>
</dbReference>
<gene>
    <name evidence="8" type="primary">Aste57867_8568</name>
    <name evidence="7" type="ORF">As57867_008536</name>
    <name evidence="8" type="ORF">ASTE57867_8568</name>
</gene>
<evidence type="ECO:0000256" key="3">
    <source>
        <dbReference type="ARBA" id="ARBA00022853"/>
    </source>
</evidence>
<dbReference type="GO" id="GO:0140956">
    <property type="term" value="F:histone H3K79 trimethyltransferase activity"/>
    <property type="evidence" value="ECO:0007669"/>
    <property type="project" value="UniProtKB-EC"/>
</dbReference>
<dbReference type="SUPFAM" id="SSF53335">
    <property type="entry name" value="S-adenosyl-L-methionine-dependent methyltransferases"/>
    <property type="match status" value="1"/>
</dbReference>
<evidence type="ECO:0000256" key="4">
    <source>
        <dbReference type="ARBA" id="ARBA00029821"/>
    </source>
</evidence>
<reference evidence="8 9" key="1">
    <citation type="submission" date="2019-03" db="EMBL/GenBank/DDBJ databases">
        <authorList>
            <person name="Gaulin E."/>
            <person name="Dumas B."/>
        </authorList>
    </citation>
    <scope>NUCLEOTIDE SEQUENCE [LARGE SCALE GENOMIC DNA]</scope>
    <source>
        <strain evidence="8">CBS 568.67</strain>
    </source>
</reference>
<dbReference type="AlphaFoldDB" id="A0A485KKN3"/>
<name>A0A485KKN3_9STRA</name>
<dbReference type="PANTHER" id="PTHR21451">
    <property type="entry name" value="HISTONE H3 METHYLTRANSFERASE"/>
    <property type="match status" value="1"/>
</dbReference>
<keyword evidence="9" id="KW-1185">Reference proteome</keyword>
<evidence type="ECO:0000313" key="7">
    <source>
        <dbReference type="EMBL" id="KAF0700920.1"/>
    </source>
</evidence>
<keyword evidence="3" id="KW-0156">Chromatin regulator</keyword>
<protein>
    <recommendedName>
        <fullName evidence="2">Histone-lysine N-methyltransferase, H3 lysine-79 specific</fullName>
        <ecNumber evidence="1">2.1.1.360</ecNumber>
    </recommendedName>
    <alternativeName>
        <fullName evidence="4">Histone H3-K79 methyltransferase</fullName>
    </alternativeName>
</protein>
<evidence type="ECO:0000256" key="2">
    <source>
        <dbReference type="ARBA" id="ARBA00020987"/>
    </source>
</evidence>
<dbReference type="Pfam" id="PF08123">
    <property type="entry name" value="DOT1"/>
    <property type="match status" value="1"/>
</dbReference>
<dbReference type="EC" id="2.1.1.360" evidence="1"/>
<reference evidence="7" key="2">
    <citation type="submission" date="2019-06" db="EMBL/GenBank/DDBJ databases">
        <title>Genomics analysis of Aphanomyces spp. identifies a new class of oomycete effector associated with host adaptation.</title>
        <authorList>
            <person name="Gaulin E."/>
        </authorList>
    </citation>
    <scope>NUCLEOTIDE SEQUENCE</scope>
    <source>
        <strain evidence="7">CBS 578.67</strain>
    </source>
</reference>
<dbReference type="EMBL" id="CAADRA010005127">
    <property type="protein sequence ID" value="VFT85454.1"/>
    <property type="molecule type" value="Genomic_DNA"/>
</dbReference>